<dbReference type="AlphaFoldDB" id="A0A9P3FJ31"/>
<evidence type="ECO:0000256" key="2">
    <source>
        <dbReference type="SAM" id="MobiDB-lite"/>
    </source>
</evidence>
<dbReference type="EMBL" id="BOLY01000005">
    <property type="protein sequence ID" value="GIZ44662.1"/>
    <property type="molecule type" value="Genomic_DNA"/>
</dbReference>
<feature type="compositionally biased region" description="Basic and acidic residues" evidence="2">
    <location>
        <begin position="94"/>
        <end position="110"/>
    </location>
</feature>
<protein>
    <submittedName>
        <fullName evidence="3">Uncharacterized protein</fullName>
    </submittedName>
</protein>
<evidence type="ECO:0000256" key="1">
    <source>
        <dbReference type="SAM" id="Coils"/>
    </source>
</evidence>
<organism evidence="3 5">
    <name type="scientific">Cercospora kikuchii</name>
    <dbReference type="NCBI Taxonomy" id="84275"/>
    <lineage>
        <taxon>Eukaryota</taxon>
        <taxon>Fungi</taxon>
        <taxon>Dikarya</taxon>
        <taxon>Ascomycota</taxon>
        <taxon>Pezizomycotina</taxon>
        <taxon>Dothideomycetes</taxon>
        <taxon>Dothideomycetidae</taxon>
        <taxon>Mycosphaerellales</taxon>
        <taxon>Mycosphaerellaceae</taxon>
        <taxon>Cercospora</taxon>
    </lineage>
</organism>
<keyword evidence="1" id="KW-0175">Coiled coil</keyword>
<gene>
    <name evidence="3" type="ORF">CKM354_000784500</name>
    <name evidence="4" type="ORF">CKM354_000785300</name>
</gene>
<evidence type="ECO:0000313" key="5">
    <source>
        <dbReference type="Proteomes" id="UP000825890"/>
    </source>
</evidence>
<reference evidence="3 5" key="1">
    <citation type="submission" date="2021-01" db="EMBL/GenBank/DDBJ databases">
        <title>Cercospora kikuchii MAFF 305040 whole genome shotgun sequence.</title>
        <authorList>
            <person name="Kashiwa T."/>
            <person name="Suzuki T."/>
        </authorList>
    </citation>
    <scope>NUCLEOTIDE SEQUENCE [LARGE SCALE GENOMIC DNA]</scope>
    <source>
        <strain evidence="3 5">MAFF 305040</strain>
    </source>
</reference>
<feature type="coiled-coil region" evidence="1">
    <location>
        <begin position="116"/>
        <end position="156"/>
    </location>
</feature>
<dbReference type="RefSeq" id="XP_044659141.1">
    <property type="nucleotide sequence ID" value="XM_044803206.1"/>
</dbReference>
<accession>A0A9P3FJ31</accession>
<proteinExistence type="predicted"/>
<dbReference type="Proteomes" id="UP000825890">
    <property type="component" value="Unassembled WGS sequence"/>
</dbReference>
<dbReference type="GeneID" id="68293420"/>
<sequence length="158" mass="17580">MNNNSAKESDECVRVGEGVVAGRVAPVPYATGLDDAVAGVPSPERMGRAVDEEGYQVVTRARGRKTNHAAGSTGREAPVAFQFSQPTEASKKRRAEEQPENASRETKLGDQIHSLKAMVRSLLKKEEERMQEIREMRREVQEVKELKAELLELKSSFR</sequence>
<dbReference type="EMBL" id="BOLY01000005">
    <property type="protein sequence ID" value="GIZ44654.1"/>
    <property type="molecule type" value="Genomic_DNA"/>
</dbReference>
<feature type="region of interest" description="Disordered" evidence="2">
    <location>
        <begin position="33"/>
        <end position="111"/>
    </location>
</feature>
<name>A0A9P3FJ31_9PEZI</name>
<comment type="caution">
    <text evidence="3">The sequence shown here is derived from an EMBL/GenBank/DDBJ whole genome shotgun (WGS) entry which is preliminary data.</text>
</comment>
<evidence type="ECO:0000313" key="4">
    <source>
        <dbReference type="EMBL" id="GIZ44662.1"/>
    </source>
</evidence>
<keyword evidence="5" id="KW-1185">Reference proteome</keyword>
<evidence type="ECO:0000313" key="3">
    <source>
        <dbReference type="EMBL" id="GIZ44654.1"/>
    </source>
</evidence>